<dbReference type="Pfam" id="PF26353">
    <property type="entry name" value="YhfM"/>
    <property type="match status" value="1"/>
</dbReference>
<evidence type="ECO:0000313" key="2">
    <source>
        <dbReference type="EMBL" id="MBU5592125.1"/>
    </source>
</evidence>
<dbReference type="InterPro" id="IPR058780">
    <property type="entry name" value="YhfM-like_dom"/>
</dbReference>
<dbReference type="EMBL" id="JAHLQL010000003">
    <property type="protein sequence ID" value="MBU5592125.1"/>
    <property type="molecule type" value="Genomic_DNA"/>
</dbReference>
<keyword evidence="3" id="KW-1185">Reference proteome</keyword>
<evidence type="ECO:0000259" key="1">
    <source>
        <dbReference type="Pfam" id="PF26353"/>
    </source>
</evidence>
<evidence type="ECO:0000313" key="3">
    <source>
        <dbReference type="Proteomes" id="UP000736583"/>
    </source>
</evidence>
<gene>
    <name evidence="2" type="ORF">KQI89_10170</name>
</gene>
<name>A0ABS6F0W0_9CLOT</name>
<comment type="caution">
    <text evidence="2">The sequence shown here is derived from an EMBL/GenBank/DDBJ whole genome shotgun (WGS) entry which is preliminary data.</text>
</comment>
<accession>A0ABS6F0W0</accession>
<feature type="domain" description="YhfM-like" evidence="1">
    <location>
        <begin position="28"/>
        <end position="132"/>
    </location>
</feature>
<reference evidence="2 3" key="1">
    <citation type="submission" date="2021-06" db="EMBL/GenBank/DDBJ databases">
        <authorList>
            <person name="Sun Q."/>
            <person name="Li D."/>
        </authorList>
    </citation>
    <scope>NUCLEOTIDE SEQUENCE [LARGE SCALE GENOMIC DNA]</scope>
    <source>
        <strain evidence="2 3">MSJ-4</strain>
    </source>
</reference>
<protein>
    <recommendedName>
        <fullName evidence="1">YhfM-like domain-containing protein</fullName>
    </recommendedName>
</protein>
<sequence>MLVFTGCSKIDDLKVKSGYKNRDFDYIKQNKIQKIIIQSTRDKGFRFIVTDKRAINDLYTMLSSAKPVENKTALPPDYVFEFHEGDEKVHKFNYVVGIQEKGLGNFYDDNKAYVVSKRVDNDIIKNMSTLRKPRTFEELYYNSILNFIDLYVKNTQKDKKIGVNIQDDVEVAKYMLSTDIEDFKINLKNKMSDLSLVEKNKEDFDVLINVKTYGYKTTVYKSIITLYDKTDNSELNYYVWCKRQDKDWEINITDQRPKDF</sequence>
<dbReference type="Proteomes" id="UP000736583">
    <property type="component" value="Unassembled WGS sequence"/>
</dbReference>
<proteinExistence type="predicted"/>
<organism evidence="2 3">
    <name type="scientific">Clostridium simiarum</name>
    <dbReference type="NCBI Taxonomy" id="2841506"/>
    <lineage>
        <taxon>Bacteria</taxon>
        <taxon>Bacillati</taxon>
        <taxon>Bacillota</taxon>
        <taxon>Clostridia</taxon>
        <taxon>Eubacteriales</taxon>
        <taxon>Clostridiaceae</taxon>
        <taxon>Clostridium</taxon>
    </lineage>
</organism>